<gene>
    <name evidence="2" type="ORF">K493DRAFT_32530</name>
</gene>
<dbReference type="EMBL" id="MCFE01000214">
    <property type="protein sequence ID" value="ORX94088.1"/>
    <property type="molecule type" value="Genomic_DNA"/>
</dbReference>
<organism evidence="2 3">
    <name type="scientific">Basidiobolus meristosporus CBS 931.73</name>
    <dbReference type="NCBI Taxonomy" id="1314790"/>
    <lineage>
        <taxon>Eukaryota</taxon>
        <taxon>Fungi</taxon>
        <taxon>Fungi incertae sedis</taxon>
        <taxon>Zoopagomycota</taxon>
        <taxon>Entomophthoromycotina</taxon>
        <taxon>Basidiobolomycetes</taxon>
        <taxon>Basidiobolales</taxon>
        <taxon>Basidiobolaceae</taxon>
        <taxon>Basidiobolus</taxon>
    </lineage>
</organism>
<dbReference type="InParanoid" id="A0A1Y1Y7Z2"/>
<feature type="region of interest" description="Disordered" evidence="1">
    <location>
        <begin position="1"/>
        <end position="73"/>
    </location>
</feature>
<name>A0A1Y1Y7Z2_9FUNG</name>
<reference evidence="2 3" key="1">
    <citation type="submission" date="2016-07" db="EMBL/GenBank/DDBJ databases">
        <title>Pervasive Adenine N6-methylation of Active Genes in Fungi.</title>
        <authorList>
            <consortium name="DOE Joint Genome Institute"/>
            <person name="Mondo S.J."/>
            <person name="Dannebaum R.O."/>
            <person name="Kuo R.C."/>
            <person name="Labutti K."/>
            <person name="Haridas S."/>
            <person name="Kuo A."/>
            <person name="Salamov A."/>
            <person name="Ahrendt S.R."/>
            <person name="Lipzen A."/>
            <person name="Sullivan W."/>
            <person name="Andreopoulos W.B."/>
            <person name="Clum A."/>
            <person name="Lindquist E."/>
            <person name="Daum C."/>
            <person name="Ramamoorthy G.K."/>
            <person name="Gryganskyi A."/>
            <person name="Culley D."/>
            <person name="Magnuson J.K."/>
            <person name="James T.Y."/>
            <person name="O'Malley M.A."/>
            <person name="Stajich J.E."/>
            <person name="Spatafora J.W."/>
            <person name="Visel A."/>
            <person name="Grigoriev I.V."/>
        </authorList>
    </citation>
    <scope>NUCLEOTIDE SEQUENCE [LARGE SCALE GENOMIC DNA]</scope>
    <source>
        <strain evidence="2 3">CBS 931.73</strain>
    </source>
</reference>
<feature type="compositionally biased region" description="Polar residues" evidence="1">
    <location>
        <begin position="247"/>
        <end position="257"/>
    </location>
</feature>
<dbReference type="AlphaFoldDB" id="A0A1Y1Y7Z2"/>
<proteinExistence type="predicted"/>
<feature type="compositionally biased region" description="Polar residues" evidence="1">
    <location>
        <begin position="51"/>
        <end position="60"/>
    </location>
</feature>
<comment type="caution">
    <text evidence="2">The sequence shown here is derived from an EMBL/GenBank/DDBJ whole genome shotgun (WGS) entry which is preliminary data.</text>
</comment>
<protein>
    <submittedName>
        <fullName evidence="2">Uncharacterized protein</fullName>
    </submittedName>
</protein>
<evidence type="ECO:0000313" key="2">
    <source>
        <dbReference type="EMBL" id="ORX94088.1"/>
    </source>
</evidence>
<evidence type="ECO:0000313" key="3">
    <source>
        <dbReference type="Proteomes" id="UP000193498"/>
    </source>
</evidence>
<accession>A0A1Y1Y7Z2</accession>
<sequence>MFRAIAKPRVSLSDEESSNIGEDLAFQQTSPEEDWNFDQSPQPPGQAEAPNKTSPDSELPTSKPPGSYNDLHPLARMFVDADIGKEENQSLPFLSGIDSKNSGIVRTLSDDPITIDFDVPSPSRARMSQTLNNLPSSFSSSLSSLPSINESANSSAALLPPPSRSKFHSINMTNSIPPIVEGVEVGSPVGRENTTLPDSEAPSIVLRSPHEKEKRNSIDLIIRKQSLTKKASVESQPTEKAALYRNHTGNSSDTKLLSTDRENRPPPRRVMSSFNIVEHEDDGLPLKTLFNKQPESMRGLRYGSESELNQFGKDAKSGSSINRELSARRRTKSLNSEKSSLLVPIQIPNGEGFSPTLLLPPSPSTPNVHRLSNSLALPIRNTSKFRIGPEIRPLNYESLVTYDEVVSELASSMEILERWTEIFEDSLRSFRFPES</sequence>
<evidence type="ECO:0000256" key="1">
    <source>
        <dbReference type="SAM" id="MobiDB-lite"/>
    </source>
</evidence>
<feature type="region of interest" description="Disordered" evidence="1">
    <location>
        <begin position="188"/>
        <end position="269"/>
    </location>
</feature>
<dbReference type="Proteomes" id="UP000193498">
    <property type="component" value="Unassembled WGS sequence"/>
</dbReference>
<keyword evidence="3" id="KW-1185">Reference proteome</keyword>
<feature type="compositionally biased region" description="Basic and acidic residues" evidence="1">
    <location>
        <begin position="208"/>
        <end position="217"/>
    </location>
</feature>